<evidence type="ECO:0000313" key="2">
    <source>
        <dbReference type="Proteomes" id="UP001485459"/>
    </source>
</evidence>
<proteinExistence type="predicted"/>
<protein>
    <submittedName>
        <fullName evidence="1">Uncharacterized protein</fullName>
    </submittedName>
</protein>
<name>A0ABZ2YRB3_9BACT</name>
<sequence length="212" mass="24367">MYNDIPGPNPLPKFYGEIPGVKVPGDEIPFQVKADSLEKVLNLCELVSGGMQYFYIVEAYPDLRRGDPQAMPSAVDVIRLSLYHIDGALDFPPPVTTTQNFVTDCPSIEDFVLNYRNPAKFQKEEQPYKWAIMYGHYHDILTKGYTHVSRHDNVTGQFLTYVPEPFIFQKIAMQFKDTGLIRSKFEVSERVLNFENKARKRLPNSTTIKVKR</sequence>
<dbReference type="RefSeq" id="WP_341836876.1">
    <property type="nucleotide sequence ID" value="NZ_CP149822.1"/>
</dbReference>
<accession>A0ABZ2YRB3</accession>
<keyword evidence="2" id="KW-1185">Reference proteome</keyword>
<reference evidence="2" key="1">
    <citation type="submission" date="2024-03" db="EMBL/GenBank/DDBJ databases">
        <title>Chitinophaga horti sp. nov., isolated from garden soil.</title>
        <authorList>
            <person name="Lee D.S."/>
            <person name="Han D.M."/>
            <person name="Baek J.H."/>
            <person name="Choi D.G."/>
            <person name="Jeon J.H."/>
            <person name="Jeon C.O."/>
        </authorList>
    </citation>
    <scope>NUCLEOTIDE SEQUENCE [LARGE SCALE GENOMIC DNA]</scope>
    <source>
        <strain evidence="2">GPA1</strain>
    </source>
</reference>
<gene>
    <name evidence="1" type="ORF">WJU16_03150</name>
</gene>
<evidence type="ECO:0000313" key="1">
    <source>
        <dbReference type="EMBL" id="WZN42033.1"/>
    </source>
</evidence>
<organism evidence="1 2">
    <name type="scientific">Chitinophaga pollutisoli</name>
    <dbReference type="NCBI Taxonomy" id="3133966"/>
    <lineage>
        <taxon>Bacteria</taxon>
        <taxon>Pseudomonadati</taxon>
        <taxon>Bacteroidota</taxon>
        <taxon>Chitinophagia</taxon>
        <taxon>Chitinophagales</taxon>
        <taxon>Chitinophagaceae</taxon>
        <taxon>Chitinophaga</taxon>
    </lineage>
</organism>
<dbReference type="EMBL" id="CP149822">
    <property type="protein sequence ID" value="WZN42033.1"/>
    <property type="molecule type" value="Genomic_DNA"/>
</dbReference>
<dbReference type="Proteomes" id="UP001485459">
    <property type="component" value="Chromosome"/>
</dbReference>